<dbReference type="Proteomes" id="UP000198856">
    <property type="component" value="Unassembled WGS sequence"/>
</dbReference>
<feature type="compositionally biased region" description="Acidic residues" evidence="2">
    <location>
        <begin position="66"/>
        <end position="75"/>
    </location>
</feature>
<feature type="compositionally biased region" description="Acidic residues" evidence="2">
    <location>
        <begin position="83"/>
        <end position="106"/>
    </location>
</feature>
<accession>A0A1G8T0Z0</accession>
<proteinExistence type="predicted"/>
<evidence type="ECO:0000313" key="4">
    <source>
        <dbReference type="Proteomes" id="UP000198856"/>
    </source>
</evidence>
<evidence type="ECO:0000256" key="1">
    <source>
        <dbReference type="SAM" id="Coils"/>
    </source>
</evidence>
<feature type="coiled-coil region" evidence="1">
    <location>
        <begin position="17"/>
        <end position="65"/>
    </location>
</feature>
<dbReference type="AlphaFoldDB" id="A0A1G8T0Z0"/>
<keyword evidence="4" id="KW-1185">Reference proteome</keyword>
<dbReference type="Pfam" id="PF19111">
    <property type="entry name" value="DUF5798"/>
    <property type="match status" value="1"/>
</dbReference>
<reference evidence="3 4" key="1">
    <citation type="submission" date="2016-10" db="EMBL/GenBank/DDBJ databases">
        <authorList>
            <person name="de Groot N.N."/>
        </authorList>
    </citation>
    <scope>NUCLEOTIDE SEQUENCE [LARGE SCALE GENOMIC DNA]</scope>
    <source>
        <strain evidence="3 4">IBRC-M10015</strain>
    </source>
</reference>
<dbReference type="RefSeq" id="WP_092699321.1">
    <property type="nucleotide sequence ID" value="NZ_FNFC01000002.1"/>
</dbReference>
<protein>
    <submittedName>
        <fullName evidence="3">Uncharacterized protein</fullName>
    </submittedName>
</protein>
<keyword evidence="1" id="KW-0175">Coiled coil</keyword>
<feature type="region of interest" description="Disordered" evidence="2">
    <location>
        <begin position="66"/>
        <end position="106"/>
    </location>
</feature>
<dbReference type="InterPro" id="IPR043816">
    <property type="entry name" value="DUF5798"/>
</dbReference>
<evidence type="ECO:0000313" key="3">
    <source>
        <dbReference type="EMBL" id="SDJ35113.1"/>
    </source>
</evidence>
<organism evidence="3 4">
    <name type="scientific">Halovenus aranensis</name>
    <dbReference type="NCBI Taxonomy" id="890420"/>
    <lineage>
        <taxon>Archaea</taxon>
        <taxon>Methanobacteriati</taxon>
        <taxon>Methanobacteriota</taxon>
        <taxon>Stenosarchaea group</taxon>
        <taxon>Halobacteria</taxon>
        <taxon>Halobacteriales</taxon>
        <taxon>Haloarculaceae</taxon>
        <taxon>Halovenus</taxon>
    </lineage>
</organism>
<sequence>MDISGTAKKVQRATKVAEESYKKMQVMMEQLQQLQNDMETTSQQVDDMEYEMAQQRALLEAIADEQGLDVEDVLDTADLPEPPQDDATADESTEEPSSESGEDDDT</sequence>
<dbReference type="OrthoDB" id="204612at2157"/>
<name>A0A1G8T0Z0_9EURY</name>
<evidence type="ECO:0000256" key="2">
    <source>
        <dbReference type="SAM" id="MobiDB-lite"/>
    </source>
</evidence>
<dbReference type="EMBL" id="FNFC01000002">
    <property type="protein sequence ID" value="SDJ35113.1"/>
    <property type="molecule type" value="Genomic_DNA"/>
</dbReference>
<gene>
    <name evidence="3" type="ORF">SAMN05216226_102256</name>
</gene>